<evidence type="ECO:0000313" key="2">
    <source>
        <dbReference type="Proteomes" id="UP000009071"/>
    </source>
</evidence>
<evidence type="ECO:0000313" key="1">
    <source>
        <dbReference type="EMBL" id="BAH77507.1"/>
    </source>
</evidence>
<dbReference type="Proteomes" id="UP000009071">
    <property type="component" value="Chromosome"/>
</dbReference>
<organism evidence="1 2">
    <name type="scientific">Solidesulfovibrio magneticus (strain ATCC 700980 / DSM 13731 / RS-1)</name>
    <name type="common">Desulfovibrio magneticus</name>
    <dbReference type="NCBI Taxonomy" id="573370"/>
    <lineage>
        <taxon>Bacteria</taxon>
        <taxon>Pseudomonadati</taxon>
        <taxon>Thermodesulfobacteriota</taxon>
        <taxon>Desulfovibrionia</taxon>
        <taxon>Desulfovibrionales</taxon>
        <taxon>Desulfovibrionaceae</taxon>
        <taxon>Solidesulfovibrio</taxon>
    </lineage>
</organism>
<proteinExistence type="predicted"/>
<accession>C4XP06</accession>
<dbReference type="AlphaFoldDB" id="C4XP06"/>
<keyword evidence="2" id="KW-1185">Reference proteome</keyword>
<dbReference type="STRING" id="573370.DMR_40170"/>
<gene>
    <name evidence="1" type="ordered locus">DMR_40170</name>
</gene>
<dbReference type="HOGENOM" id="CLU_1330173_0_0_7"/>
<sequence length="206" mass="22994">MVKSLCVEGRVGVWRKKSASVQVSACETDSTTYAAKASGTTHLPRPCRASASGQPWPGLGPFHCAARGPALLEMPFSDRREDCRHFLKSLFGRCVSCQRRQASRLVRHGAAVGRRERTAAWTQHGGCAGRRQYCAADRRVSWLGECQDSVYGNLLCAKRRTIAVNKRRGDGEFGVSPRIRRGLVLDTYWRLWAERQEESRQTLVSA</sequence>
<protein>
    <submittedName>
        <fullName evidence="1">Uncharacterized protein</fullName>
    </submittedName>
</protein>
<dbReference type="EMBL" id="AP010904">
    <property type="protein sequence ID" value="BAH77507.1"/>
    <property type="molecule type" value="Genomic_DNA"/>
</dbReference>
<reference evidence="1 2" key="1">
    <citation type="journal article" date="2009" name="Genome Res.">
        <title>Whole genome sequence of Desulfovibrio magneticus strain RS-1 revealed common gene clusters in magnetotactic bacteria.</title>
        <authorList>
            <person name="Nakazawa H."/>
            <person name="Arakaki A."/>
            <person name="Narita-Yamada S."/>
            <person name="Yashiro I."/>
            <person name="Jinno K."/>
            <person name="Aoki N."/>
            <person name="Tsuruyama A."/>
            <person name="Okamura Y."/>
            <person name="Tanikawa S."/>
            <person name="Fujita N."/>
            <person name="Takeyama H."/>
            <person name="Matsunaga T."/>
        </authorList>
    </citation>
    <scope>NUCLEOTIDE SEQUENCE [LARGE SCALE GENOMIC DNA]</scope>
    <source>
        <strain evidence="2">ATCC 700980 / DSM 13731 / RS-1</strain>
    </source>
</reference>
<name>C4XP06_SOLM1</name>
<dbReference type="KEGG" id="dma:DMR_40170"/>